<comment type="caution">
    <text evidence="2">The sequence shown here is derived from an EMBL/GenBank/DDBJ whole genome shotgun (WGS) entry which is preliminary data.</text>
</comment>
<organism evidence="2 3">
    <name type="scientific">Iris pallida</name>
    <name type="common">Sweet iris</name>
    <dbReference type="NCBI Taxonomy" id="29817"/>
    <lineage>
        <taxon>Eukaryota</taxon>
        <taxon>Viridiplantae</taxon>
        <taxon>Streptophyta</taxon>
        <taxon>Embryophyta</taxon>
        <taxon>Tracheophyta</taxon>
        <taxon>Spermatophyta</taxon>
        <taxon>Magnoliopsida</taxon>
        <taxon>Liliopsida</taxon>
        <taxon>Asparagales</taxon>
        <taxon>Iridaceae</taxon>
        <taxon>Iridoideae</taxon>
        <taxon>Irideae</taxon>
        <taxon>Iris</taxon>
    </lineage>
</organism>
<evidence type="ECO:0000256" key="1">
    <source>
        <dbReference type="SAM" id="MobiDB-lite"/>
    </source>
</evidence>
<evidence type="ECO:0000313" key="3">
    <source>
        <dbReference type="Proteomes" id="UP001140949"/>
    </source>
</evidence>
<reference evidence="2" key="2">
    <citation type="submission" date="2023-04" db="EMBL/GenBank/DDBJ databases">
        <authorList>
            <person name="Bruccoleri R.E."/>
            <person name="Oakeley E.J."/>
            <person name="Faust A.-M."/>
            <person name="Dessus-Babus S."/>
            <person name="Altorfer M."/>
            <person name="Burckhardt D."/>
            <person name="Oertli M."/>
            <person name="Naumann U."/>
            <person name="Petersen F."/>
            <person name="Wong J."/>
        </authorList>
    </citation>
    <scope>NUCLEOTIDE SEQUENCE</scope>
    <source>
        <strain evidence="2">GSM-AAB239-AS_SAM_17_03QT</strain>
        <tissue evidence="2">Leaf</tissue>
    </source>
</reference>
<feature type="compositionally biased region" description="Polar residues" evidence="1">
    <location>
        <begin position="1"/>
        <end position="12"/>
    </location>
</feature>
<gene>
    <name evidence="2" type="ORF">M6B38_356940</name>
</gene>
<evidence type="ECO:0000313" key="2">
    <source>
        <dbReference type="EMBL" id="KAJ6829628.1"/>
    </source>
</evidence>
<dbReference type="Proteomes" id="UP001140949">
    <property type="component" value="Unassembled WGS sequence"/>
</dbReference>
<name>A0AAX6GMX8_IRIPA</name>
<accession>A0AAX6GMX8</accession>
<dbReference type="AlphaFoldDB" id="A0AAX6GMX8"/>
<sequence>MAEEAGNSTAEGFSTGVLRVPSSVGPRHSDHGANWFGGWRRHREGVMRQRHGRKGERRRGASPSVWPEGARAWRRAPAVLPRLLTTRRGWSRSKAGIRWWLRLRTRGQRQILTAGRSSRRAWLVALLHSDGIVEWQIHGRPVGRARLRRHGPGMPAVVGGQVYIGPSVPVRKAKPPGTRGKGRRHSRGSGWRVAPAAG</sequence>
<feature type="region of interest" description="Disordered" evidence="1">
    <location>
        <begin position="168"/>
        <end position="198"/>
    </location>
</feature>
<reference evidence="2" key="1">
    <citation type="journal article" date="2023" name="GigaByte">
        <title>Genome assembly of the bearded iris, Iris pallida Lam.</title>
        <authorList>
            <person name="Bruccoleri R.E."/>
            <person name="Oakeley E.J."/>
            <person name="Faust A.M.E."/>
            <person name="Altorfer M."/>
            <person name="Dessus-Babus S."/>
            <person name="Burckhardt D."/>
            <person name="Oertli M."/>
            <person name="Naumann U."/>
            <person name="Petersen F."/>
            <person name="Wong J."/>
        </authorList>
    </citation>
    <scope>NUCLEOTIDE SEQUENCE</scope>
    <source>
        <strain evidence="2">GSM-AAB239-AS_SAM_17_03QT</strain>
    </source>
</reference>
<keyword evidence="3" id="KW-1185">Reference proteome</keyword>
<protein>
    <submittedName>
        <fullName evidence="2">Uncharacterized protein</fullName>
    </submittedName>
</protein>
<proteinExistence type="predicted"/>
<dbReference type="EMBL" id="JANAVB010018200">
    <property type="protein sequence ID" value="KAJ6829628.1"/>
    <property type="molecule type" value="Genomic_DNA"/>
</dbReference>
<feature type="region of interest" description="Disordered" evidence="1">
    <location>
        <begin position="1"/>
        <end position="35"/>
    </location>
</feature>